<evidence type="ECO:0000256" key="1">
    <source>
        <dbReference type="SAM" id="MobiDB-lite"/>
    </source>
</evidence>
<protein>
    <submittedName>
        <fullName evidence="2">Uncharacterized protein</fullName>
    </submittedName>
</protein>
<dbReference type="STRING" id="4846.A0A367KSN5"/>
<proteinExistence type="predicted"/>
<comment type="caution">
    <text evidence="2">The sequence shown here is derived from an EMBL/GenBank/DDBJ whole genome shotgun (WGS) entry which is preliminary data.</text>
</comment>
<accession>A0A367KSN5</accession>
<evidence type="ECO:0000313" key="3">
    <source>
        <dbReference type="Proteomes" id="UP000253551"/>
    </source>
</evidence>
<reference evidence="2 3" key="1">
    <citation type="journal article" date="2018" name="G3 (Bethesda)">
        <title>Phylogenetic and Phylogenomic Definition of Rhizopus Species.</title>
        <authorList>
            <person name="Gryganskyi A.P."/>
            <person name="Golan J."/>
            <person name="Dolatabadi S."/>
            <person name="Mondo S."/>
            <person name="Robb S."/>
            <person name="Idnurm A."/>
            <person name="Muszewska A."/>
            <person name="Steczkiewicz K."/>
            <person name="Masonjones S."/>
            <person name="Liao H.L."/>
            <person name="Gajdeczka M.T."/>
            <person name="Anike F."/>
            <person name="Vuek A."/>
            <person name="Anishchenko I.M."/>
            <person name="Voigt K."/>
            <person name="de Hoog G.S."/>
            <person name="Smith M.E."/>
            <person name="Heitman J."/>
            <person name="Vilgalys R."/>
            <person name="Stajich J.E."/>
        </authorList>
    </citation>
    <scope>NUCLEOTIDE SEQUENCE [LARGE SCALE GENOMIC DNA]</scope>
    <source>
        <strain evidence="2 3">LSU 92-RS-03</strain>
    </source>
</reference>
<gene>
    <name evidence="2" type="ORF">CU098_012229</name>
</gene>
<organism evidence="2 3">
    <name type="scientific">Rhizopus stolonifer</name>
    <name type="common">Rhizopus nigricans</name>
    <dbReference type="NCBI Taxonomy" id="4846"/>
    <lineage>
        <taxon>Eukaryota</taxon>
        <taxon>Fungi</taxon>
        <taxon>Fungi incertae sedis</taxon>
        <taxon>Mucoromycota</taxon>
        <taxon>Mucoromycotina</taxon>
        <taxon>Mucoromycetes</taxon>
        <taxon>Mucorales</taxon>
        <taxon>Mucorineae</taxon>
        <taxon>Rhizopodaceae</taxon>
        <taxon>Rhizopus</taxon>
    </lineage>
</organism>
<name>A0A367KSN5_RHIST</name>
<feature type="region of interest" description="Disordered" evidence="1">
    <location>
        <begin position="105"/>
        <end position="128"/>
    </location>
</feature>
<sequence length="144" mass="16370">MLIYVYFLLDEQNEQVKSEQINAPFTYANLNPFVQPFGAFYSTTQPSDNGATPAKDQTIPQQQYILPHYSAYLPSAKNIESNEKKSAENPAYDQQYLLQTIQNEVNSESNTSINNSSAKDEDEQSRFDRLTQLCSEALKGNKEK</sequence>
<dbReference type="AlphaFoldDB" id="A0A367KSN5"/>
<keyword evidence="3" id="KW-1185">Reference proteome</keyword>
<evidence type="ECO:0000313" key="2">
    <source>
        <dbReference type="EMBL" id="RCI05147.1"/>
    </source>
</evidence>
<dbReference type="Proteomes" id="UP000253551">
    <property type="component" value="Unassembled WGS sequence"/>
</dbReference>
<dbReference type="EMBL" id="PJQM01000467">
    <property type="protein sequence ID" value="RCI05147.1"/>
    <property type="molecule type" value="Genomic_DNA"/>
</dbReference>
<feature type="compositionally biased region" description="Low complexity" evidence="1">
    <location>
        <begin position="105"/>
        <end position="117"/>
    </location>
</feature>